<name>A0AAN9BI46_9CAEN</name>
<feature type="compositionally biased region" description="Pro residues" evidence="3">
    <location>
        <begin position="143"/>
        <end position="163"/>
    </location>
</feature>
<keyword evidence="5" id="KW-1185">Reference proteome</keyword>
<keyword evidence="1" id="KW-0540">Nuclease</keyword>
<evidence type="ECO:0000256" key="2">
    <source>
        <dbReference type="SAM" id="Coils"/>
    </source>
</evidence>
<evidence type="ECO:0000256" key="3">
    <source>
        <dbReference type="SAM" id="MobiDB-lite"/>
    </source>
</evidence>
<feature type="region of interest" description="Disordered" evidence="3">
    <location>
        <begin position="114"/>
        <end position="168"/>
    </location>
</feature>
<reference evidence="4 5" key="1">
    <citation type="submission" date="2024-02" db="EMBL/GenBank/DDBJ databases">
        <title>Chromosome-scale genome assembly of the rough periwinkle Littorina saxatilis.</title>
        <authorList>
            <person name="De Jode A."/>
            <person name="Faria R."/>
            <person name="Formenti G."/>
            <person name="Sims Y."/>
            <person name="Smith T.P."/>
            <person name="Tracey A."/>
            <person name="Wood J.M.D."/>
            <person name="Zagrodzka Z.B."/>
            <person name="Johannesson K."/>
            <person name="Butlin R.K."/>
            <person name="Leder E.H."/>
        </authorList>
    </citation>
    <scope>NUCLEOTIDE SEQUENCE [LARGE SCALE GENOMIC DNA]</scope>
    <source>
        <strain evidence="4">Snail1</strain>
        <tissue evidence="4">Muscle</tissue>
    </source>
</reference>
<organism evidence="4 5">
    <name type="scientific">Littorina saxatilis</name>
    <dbReference type="NCBI Taxonomy" id="31220"/>
    <lineage>
        <taxon>Eukaryota</taxon>
        <taxon>Metazoa</taxon>
        <taxon>Spiralia</taxon>
        <taxon>Lophotrochozoa</taxon>
        <taxon>Mollusca</taxon>
        <taxon>Gastropoda</taxon>
        <taxon>Caenogastropoda</taxon>
        <taxon>Littorinimorpha</taxon>
        <taxon>Littorinoidea</taxon>
        <taxon>Littorinidae</taxon>
        <taxon>Littorina</taxon>
    </lineage>
</organism>
<feature type="region of interest" description="Disordered" evidence="3">
    <location>
        <begin position="840"/>
        <end position="871"/>
    </location>
</feature>
<evidence type="ECO:0000313" key="4">
    <source>
        <dbReference type="EMBL" id="KAK7106065.1"/>
    </source>
</evidence>
<comment type="caution">
    <text evidence="4">The sequence shown here is derived from an EMBL/GenBank/DDBJ whole genome shotgun (WGS) entry which is preliminary data.</text>
</comment>
<dbReference type="AlphaFoldDB" id="A0AAN9BI46"/>
<keyword evidence="2" id="KW-0175">Coiled coil</keyword>
<dbReference type="Proteomes" id="UP001374579">
    <property type="component" value="Unassembled WGS sequence"/>
</dbReference>
<sequence length="980" mass="110110">MPPPKKKKLVAPTRKPGPARQFLIDNFSVDDHSLVCKSGHVLFLYISAGKSILKTMRDINHRFGFEPKYGQVDSLVRRAHPFMENYSRANNQAAFAALCEEVFVFRYPQPPKPAPTAAACPSPVHPASPALPETAAGPSTPTSVPPLPTSVPPLPTSVPPLPTSVPLLTPQSSAPPLLLCYTDPGPSTSQSPARLPRLRSDQVTPRKQAMKRRLTFLSQEYATNIKKQRAKVKELQEKVKSRPYKCKQLKQTIMRKNKTIRQLKTALKEQPARVQLTKLQSETVRLRQKLSLAKAKLDSKTSQLERDHRSNLKQKDDIIRALQDDILLLQEEVEEMRQANTSKTTAKAGRAYCVDIRALIYDMLMCHVPTRSVPLLLQKLSDHTLIEFNSIPNRTTVEQMAREIGVISELQAAETAIATKNLTLAFDATTQEGVHINAIHMTTETECVVVAIDQLAGGTAVDYETHIAQSVDHLAKVYSDFHQQEYTEVRKTIISNISNTMSDRAAVNHATITKINALWQKSLTELNCHLHPLDTMASACRSSLKGLETSKGKLFGKDCIAANIVLQLDKMRYKDCKGDPKGFKVFLEDHSLPKGLLPRYRGNRLHILFHTCGVLVQHYDLMRDFLATGVVSCGGLRDSLFHDFTSETGILELCALGLFGKLLTGPWMTKFYAGPEKGLHYLAGVDVVRSVHNTIAQSAMDPLSLLDRQTDFFGGDISKDPVLHSIAAFTPRTDEMRDMLTLCLDAVMSVIDRQYKKQFEIVQTDDLQAQTQTARLHNIDAEELMGMFSAAKEKAPNATLCYLSSMLRAKKNKCTDYLRAKPTEKNKIVTWAISFARKKRNANRQKHEQMKEEMSRRVAAQKQKKEEKERRKIEKALKDCAPHQVEQLFPDLEKKEAADVSDILSGTIIGRRLCHMWFDEDTNSQKMYYGKVLKTKKKKPDVLVIAYWSPKEEEEDDAVDYDMGKFQLAADVIAGELMLS</sequence>
<gene>
    <name evidence="4" type="ORF">V1264_017365</name>
</gene>
<dbReference type="PANTHER" id="PTHR11046:SF25">
    <property type="match status" value="1"/>
</dbReference>
<evidence type="ECO:0000256" key="1">
    <source>
        <dbReference type="ARBA" id="ARBA00022722"/>
    </source>
</evidence>
<keyword evidence="1" id="KW-0378">Hydrolase</keyword>
<dbReference type="InterPro" id="IPR022894">
    <property type="entry name" value="Oligoribonuclease"/>
</dbReference>
<dbReference type="EMBL" id="JBAMIC010000007">
    <property type="protein sequence ID" value="KAK7106065.1"/>
    <property type="molecule type" value="Genomic_DNA"/>
</dbReference>
<feature type="compositionally biased region" description="Basic and acidic residues" evidence="3">
    <location>
        <begin position="845"/>
        <end position="856"/>
    </location>
</feature>
<proteinExistence type="predicted"/>
<dbReference type="PANTHER" id="PTHR11046">
    <property type="entry name" value="OLIGORIBONUCLEASE, MITOCHONDRIAL"/>
    <property type="match status" value="1"/>
</dbReference>
<feature type="coiled-coil region" evidence="2">
    <location>
        <begin position="218"/>
        <end position="339"/>
    </location>
</feature>
<accession>A0AAN9BI46</accession>
<evidence type="ECO:0000313" key="5">
    <source>
        <dbReference type="Proteomes" id="UP001374579"/>
    </source>
</evidence>
<protein>
    <submittedName>
        <fullName evidence="4">Uncharacterized protein</fullName>
    </submittedName>
</protein>
<dbReference type="GO" id="GO:0000175">
    <property type="term" value="F:3'-5'-RNA exonuclease activity"/>
    <property type="evidence" value="ECO:0007669"/>
    <property type="project" value="InterPro"/>
</dbReference>